<evidence type="ECO:0000259" key="4">
    <source>
        <dbReference type="Pfam" id="PF03816"/>
    </source>
</evidence>
<keyword evidence="6" id="KW-1185">Reference proteome</keyword>
<dbReference type="STRING" id="159449.B4N89_18580"/>
<evidence type="ECO:0000256" key="2">
    <source>
        <dbReference type="SAM" id="MobiDB-lite"/>
    </source>
</evidence>
<name>A0A1T3P0Q9_9ACTN</name>
<proteinExistence type="inferred from homology"/>
<dbReference type="Proteomes" id="UP000190037">
    <property type="component" value="Unassembled WGS sequence"/>
</dbReference>
<dbReference type="InterPro" id="IPR004474">
    <property type="entry name" value="LytR_CpsA_psr"/>
</dbReference>
<dbReference type="Pfam" id="PF03816">
    <property type="entry name" value="LytR_cpsA_psr"/>
    <property type="match status" value="1"/>
</dbReference>
<feature type="compositionally biased region" description="Pro residues" evidence="2">
    <location>
        <begin position="95"/>
        <end position="104"/>
    </location>
</feature>
<feature type="compositionally biased region" description="Low complexity" evidence="2">
    <location>
        <begin position="1"/>
        <end position="15"/>
    </location>
</feature>
<gene>
    <name evidence="5" type="ORF">B4N89_18580</name>
</gene>
<dbReference type="RefSeq" id="WP_078976949.1">
    <property type="nucleotide sequence ID" value="NZ_MWQN01000001.1"/>
</dbReference>
<keyword evidence="3" id="KW-0812">Transmembrane</keyword>
<dbReference type="InterPro" id="IPR050922">
    <property type="entry name" value="LytR/CpsA/Psr_CW_biosynth"/>
</dbReference>
<feature type="region of interest" description="Disordered" evidence="2">
    <location>
        <begin position="1"/>
        <end position="133"/>
    </location>
</feature>
<feature type="transmembrane region" description="Helical" evidence="3">
    <location>
        <begin position="141"/>
        <end position="163"/>
    </location>
</feature>
<evidence type="ECO:0000313" key="5">
    <source>
        <dbReference type="EMBL" id="OPC82683.1"/>
    </source>
</evidence>
<feature type="domain" description="Cell envelope-related transcriptional attenuator" evidence="4">
    <location>
        <begin position="216"/>
        <end position="368"/>
    </location>
</feature>
<evidence type="ECO:0000313" key="6">
    <source>
        <dbReference type="Proteomes" id="UP000190037"/>
    </source>
</evidence>
<dbReference type="NCBIfam" id="TIGR00350">
    <property type="entry name" value="lytR_cpsA_psr"/>
    <property type="match status" value="1"/>
</dbReference>
<dbReference type="PANTHER" id="PTHR33392:SF6">
    <property type="entry name" value="POLYISOPRENYL-TEICHOIC ACID--PEPTIDOGLYCAN TEICHOIC ACID TRANSFERASE TAGU"/>
    <property type="match status" value="1"/>
</dbReference>
<dbReference type="EMBL" id="MWQN01000001">
    <property type="protein sequence ID" value="OPC82683.1"/>
    <property type="molecule type" value="Genomic_DNA"/>
</dbReference>
<feature type="compositionally biased region" description="Pro residues" evidence="2">
    <location>
        <begin position="35"/>
        <end position="60"/>
    </location>
</feature>
<comment type="caution">
    <text evidence="5">The sequence shown here is derived from an EMBL/GenBank/DDBJ whole genome shotgun (WGS) entry which is preliminary data.</text>
</comment>
<dbReference type="AlphaFoldDB" id="A0A1T3P0Q9"/>
<evidence type="ECO:0000256" key="3">
    <source>
        <dbReference type="SAM" id="Phobius"/>
    </source>
</evidence>
<keyword evidence="3" id="KW-0472">Membrane</keyword>
<keyword evidence="3" id="KW-1133">Transmembrane helix</keyword>
<comment type="similarity">
    <text evidence="1">Belongs to the LytR/CpsA/Psr (LCP) family.</text>
</comment>
<feature type="compositionally biased region" description="Gly residues" evidence="2">
    <location>
        <begin position="108"/>
        <end position="123"/>
    </location>
</feature>
<dbReference type="Gene3D" id="3.40.630.190">
    <property type="entry name" value="LCP protein"/>
    <property type="match status" value="1"/>
</dbReference>
<sequence>MNTWPPGWADGDQQPQQPPPGTIPSRPGGNAAGGYPPPPAQSPSGYPPPPRTPDGYPRPHPGAAGPGGVPPVQGPPGADGYPPQPSYADANAAPAAPPGPPPQRAPGEPGGPGGPDGPGGPGGPGGPPARPRRPANVKKRILIGIGVFVALVLTFGVVTYFWADSKIRHEDVLDNYAGRPKGIEGTTWLIVGSDSREGLDATDRKKLHTGKAPGKRTDSMMLLHKGKGGTALISLPRDSYVDIPAFSKNGKTVKAQKNKLNAAFEKGGAPLLARTVEMATGIRLDHYAEIGFGGFNNIVNAMDGVDICLKGPIKDPKSGADLEAGCQTLNGEQSLAFVRSRYYDPARSDLARMENQQMFLSALAKKAKSAGILLNPFSAFPVADASLSAVTVDEDAGLFDLYDLFKDMGSLSGGKGVTTTVPIANPGHMVKDIGSTVLWDDKGAKALFQALRDGRTVDATKH</sequence>
<protein>
    <recommendedName>
        <fullName evidence="4">Cell envelope-related transcriptional attenuator domain-containing protein</fullName>
    </recommendedName>
</protein>
<accession>A0A1T3P0Q9</accession>
<evidence type="ECO:0000256" key="1">
    <source>
        <dbReference type="ARBA" id="ARBA00006068"/>
    </source>
</evidence>
<organism evidence="5 6">
    <name type="scientific">Embleya scabrispora</name>
    <dbReference type="NCBI Taxonomy" id="159449"/>
    <lineage>
        <taxon>Bacteria</taxon>
        <taxon>Bacillati</taxon>
        <taxon>Actinomycetota</taxon>
        <taxon>Actinomycetes</taxon>
        <taxon>Kitasatosporales</taxon>
        <taxon>Streptomycetaceae</taxon>
        <taxon>Embleya</taxon>
    </lineage>
</organism>
<dbReference type="PANTHER" id="PTHR33392">
    <property type="entry name" value="POLYISOPRENYL-TEICHOIC ACID--PEPTIDOGLYCAN TEICHOIC ACID TRANSFERASE TAGU"/>
    <property type="match status" value="1"/>
</dbReference>
<reference evidence="5 6" key="1">
    <citation type="submission" date="2017-03" db="EMBL/GenBank/DDBJ databases">
        <title>Draft genome sequence of Streptomyces scabrisporus NF3, endophyte isolated from Amphipterygium adstringens.</title>
        <authorList>
            <person name="Vazquez M."/>
            <person name="Ceapa C.D."/>
            <person name="Rodriguez Luna D."/>
            <person name="Sanchez Esquivel S."/>
        </authorList>
    </citation>
    <scope>NUCLEOTIDE SEQUENCE [LARGE SCALE GENOMIC DNA]</scope>
    <source>
        <strain evidence="5 6">NF3</strain>
    </source>
</reference>